<reference evidence="1" key="1">
    <citation type="submission" date="2025-08" db="UniProtKB">
        <authorList>
            <consortium name="Ensembl"/>
        </authorList>
    </citation>
    <scope>IDENTIFICATION</scope>
</reference>
<dbReference type="AlphaFoldDB" id="A0A673FPF7"/>
<evidence type="ECO:0000313" key="1">
    <source>
        <dbReference type="Ensembl" id="ENSSRHP00000000939.1"/>
    </source>
</evidence>
<proteinExistence type="predicted"/>
<dbReference type="GO" id="GO:0003676">
    <property type="term" value="F:nucleic acid binding"/>
    <property type="evidence" value="ECO:0007669"/>
    <property type="project" value="InterPro"/>
</dbReference>
<sequence>TKARQLTSKQLKAFLTLANVHESTIRRTLNSHGVHGASKKNIAASLQFAKDHAVKPEGYWRNALWTDETKIELFGLNEKRYV</sequence>
<organism evidence="1 2">
    <name type="scientific">Sinocyclocheilus rhinocerous</name>
    <dbReference type="NCBI Taxonomy" id="307959"/>
    <lineage>
        <taxon>Eukaryota</taxon>
        <taxon>Metazoa</taxon>
        <taxon>Chordata</taxon>
        <taxon>Craniata</taxon>
        <taxon>Vertebrata</taxon>
        <taxon>Euteleostomi</taxon>
        <taxon>Actinopterygii</taxon>
        <taxon>Neopterygii</taxon>
        <taxon>Teleostei</taxon>
        <taxon>Ostariophysi</taxon>
        <taxon>Cypriniformes</taxon>
        <taxon>Cyprinidae</taxon>
        <taxon>Cyprininae</taxon>
        <taxon>Sinocyclocheilus</taxon>
    </lineage>
</organism>
<name>A0A673FPF7_9TELE</name>
<dbReference type="Gene3D" id="3.30.420.10">
    <property type="entry name" value="Ribonuclease H-like superfamily/Ribonuclease H"/>
    <property type="match status" value="1"/>
</dbReference>
<dbReference type="Proteomes" id="UP000472270">
    <property type="component" value="Unassembled WGS sequence"/>
</dbReference>
<reference evidence="1" key="2">
    <citation type="submission" date="2025-09" db="UniProtKB">
        <authorList>
            <consortium name="Ensembl"/>
        </authorList>
    </citation>
    <scope>IDENTIFICATION</scope>
</reference>
<evidence type="ECO:0008006" key="3">
    <source>
        <dbReference type="Google" id="ProtNLM"/>
    </source>
</evidence>
<protein>
    <recommendedName>
        <fullName evidence="3">Transposase Tc1-like domain-containing protein</fullName>
    </recommendedName>
</protein>
<accession>A0A673FPF7</accession>
<keyword evidence="2" id="KW-1185">Reference proteome</keyword>
<dbReference type="InterPro" id="IPR036397">
    <property type="entry name" value="RNaseH_sf"/>
</dbReference>
<dbReference type="Ensembl" id="ENSSRHT00000000985.1">
    <property type="protein sequence ID" value="ENSSRHP00000000939.1"/>
    <property type="gene ID" value="ENSSRHG00000000674.1"/>
</dbReference>
<evidence type="ECO:0000313" key="2">
    <source>
        <dbReference type="Proteomes" id="UP000472270"/>
    </source>
</evidence>